<evidence type="ECO:0000313" key="6">
    <source>
        <dbReference type="Proteomes" id="UP001596002"/>
    </source>
</evidence>
<dbReference type="Gene3D" id="3.40.605.10">
    <property type="entry name" value="Aldehyde Dehydrogenase, Chain A, domain 1"/>
    <property type="match status" value="1"/>
</dbReference>
<evidence type="ECO:0000259" key="4">
    <source>
        <dbReference type="Pfam" id="PF00171"/>
    </source>
</evidence>
<proteinExistence type="inferred from homology"/>
<dbReference type="InterPro" id="IPR029510">
    <property type="entry name" value="Ald_DH_CS_GLU"/>
</dbReference>
<accession>A0ABV9Q493</accession>
<dbReference type="InterPro" id="IPR050740">
    <property type="entry name" value="Aldehyde_DH_Superfamily"/>
</dbReference>
<dbReference type="CDD" id="cd07103">
    <property type="entry name" value="ALDH_F5_SSADH_GabD"/>
    <property type="match status" value="1"/>
</dbReference>
<dbReference type="InterPro" id="IPR016160">
    <property type="entry name" value="Ald_DH_CS_CYS"/>
</dbReference>
<dbReference type="GO" id="GO:0016491">
    <property type="term" value="F:oxidoreductase activity"/>
    <property type="evidence" value="ECO:0007669"/>
    <property type="project" value="UniProtKB-KW"/>
</dbReference>
<protein>
    <submittedName>
        <fullName evidence="5">NAD-dependent succinate-semialdehyde dehydrogenase</fullName>
        <ecNumber evidence="5">1.2.1.-</ecNumber>
    </submittedName>
</protein>
<organism evidence="5 6">
    <name type="scientific">Effusibacillus consociatus</name>
    <dbReference type="NCBI Taxonomy" id="1117041"/>
    <lineage>
        <taxon>Bacteria</taxon>
        <taxon>Bacillati</taxon>
        <taxon>Bacillota</taxon>
        <taxon>Bacilli</taxon>
        <taxon>Bacillales</taxon>
        <taxon>Alicyclobacillaceae</taxon>
        <taxon>Effusibacillus</taxon>
    </lineage>
</organism>
<reference evidence="6" key="1">
    <citation type="journal article" date="2019" name="Int. J. Syst. Evol. Microbiol.">
        <title>The Global Catalogue of Microorganisms (GCM) 10K type strain sequencing project: providing services to taxonomists for standard genome sequencing and annotation.</title>
        <authorList>
            <consortium name="The Broad Institute Genomics Platform"/>
            <consortium name="The Broad Institute Genome Sequencing Center for Infectious Disease"/>
            <person name="Wu L."/>
            <person name="Ma J."/>
        </authorList>
    </citation>
    <scope>NUCLEOTIDE SEQUENCE [LARGE SCALE GENOMIC DNA]</scope>
    <source>
        <strain evidence="6">WYCCWR 12678</strain>
    </source>
</reference>
<evidence type="ECO:0000313" key="5">
    <source>
        <dbReference type="EMBL" id="MFC4767487.1"/>
    </source>
</evidence>
<comment type="similarity">
    <text evidence="3">Belongs to the aldehyde dehydrogenase family.</text>
</comment>
<feature type="domain" description="Aldehyde dehydrogenase" evidence="4">
    <location>
        <begin position="23"/>
        <end position="481"/>
    </location>
</feature>
<dbReference type="Gene3D" id="3.40.309.10">
    <property type="entry name" value="Aldehyde Dehydrogenase, Chain A, domain 2"/>
    <property type="match status" value="1"/>
</dbReference>
<dbReference type="PANTHER" id="PTHR43353:SF5">
    <property type="entry name" value="SUCCINATE-SEMIALDEHYDE DEHYDROGENASE, MITOCHONDRIAL"/>
    <property type="match status" value="1"/>
</dbReference>
<evidence type="ECO:0000256" key="2">
    <source>
        <dbReference type="PROSITE-ProRule" id="PRU10007"/>
    </source>
</evidence>
<dbReference type="InterPro" id="IPR016161">
    <property type="entry name" value="Ald_DH/histidinol_DH"/>
</dbReference>
<dbReference type="PROSITE" id="PS00070">
    <property type="entry name" value="ALDEHYDE_DEHYDR_CYS"/>
    <property type="match status" value="1"/>
</dbReference>
<feature type="active site" evidence="2">
    <location>
        <position position="254"/>
    </location>
</feature>
<comment type="caution">
    <text evidence="5">The sequence shown here is derived from an EMBL/GenBank/DDBJ whole genome shotgun (WGS) entry which is preliminary data.</text>
</comment>
<name>A0ABV9Q493_9BACL</name>
<dbReference type="InterPro" id="IPR015590">
    <property type="entry name" value="Aldehyde_DH_dom"/>
</dbReference>
<evidence type="ECO:0000256" key="3">
    <source>
        <dbReference type="RuleBase" id="RU003345"/>
    </source>
</evidence>
<dbReference type="EC" id="1.2.1.-" evidence="5"/>
<keyword evidence="6" id="KW-1185">Reference proteome</keyword>
<dbReference type="EMBL" id="JBHSHC010000064">
    <property type="protein sequence ID" value="MFC4767487.1"/>
    <property type="molecule type" value="Genomic_DNA"/>
</dbReference>
<dbReference type="PANTHER" id="PTHR43353">
    <property type="entry name" value="SUCCINATE-SEMIALDEHYDE DEHYDROGENASE, MITOCHONDRIAL"/>
    <property type="match status" value="1"/>
</dbReference>
<evidence type="ECO:0000256" key="1">
    <source>
        <dbReference type="ARBA" id="ARBA00023002"/>
    </source>
</evidence>
<sequence length="486" mass="52674">MQLDNVHKAPWNFMWIDGQKVKSANSFEVRNPATGEVIGWVPKGGEAETTQAIEAAARAFPKWSKLPAKERAHYLQDWADRILLHQQELAHLLTLEQGKPFAESMGEIAGAADFIRWYAEEGKRAYGELIPPSRTAQRILVMRQPVGVAGLITPWNFPAAMVTRKAAPALAAGCTVVLKPAKQTPQIAIALFQHLMDTGIPEGTANLVTGDAAAIGDTLLTDPRIRKISFTGSTEVGKKLMRQAADQVKRLSLELGGNAPVIVFPDADLEKAVDAIIDNKFENCGQVCNGINAIYAHIEILEQLSKKIAERVQQLKVGNGTVPGVQVGPLIDEAARQKVEALVAEAVEKGARVLTGGHRLEAGQFQDGTFYAPTVLDRVTRQMAIAHEEIFGPVAPILSFATEEEVLSYSNATPYGLAAYVFTRDVGRVFRMSEGLEFGMVAVNGTSLSVPQAPFGGIKESGTGREGGHHGLEEYLEYKYVALTLD</sequence>
<dbReference type="PROSITE" id="PS00687">
    <property type="entry name" value="ALDEHYDE_DEHYDR_GLU"/>
    <property type="match status" value="1"/>
</dbReference>
<dbReference type="SUPFAM" id="SSF53720">
    <property type="entry name" value="ALDH-like"/>
    <property type="match status" value="1"/>
</dbReference>
<dbReference type="Proteomes" id="UP001596002">
    <property type="component" value="Unassembled WGS sequence"/>
</dbReference>
<gene>
    <name evidence="5" type="ORF">ACFO8Q_08940</name>
</gene>
<dbReference type="InterPro" id="IPR016163">
    <property type="entry name" value="Ald_DH_C"/>
</dbReference>
<keyword evidence="1 3" id="KW-0560">Oxidoreductase</keyword>
<dbReference type="RefSeq" id="WP_380025410.1">
    <property type="nucleotide sequence ID" value="NZ_JBHSHC010000064.1"/>
</dbReference>
<dbReference type="Pfam" id="PF00171">
    <property type="entry name" value="Aldedh"/>
    <property type="match status" value="1"/>
</dbReference>
<dbReference type="InterPro" id="IPR016162">
    <property type="entry name" value="Ald_DH_N"/>
</dbReference>